<evidence type="ECO:0000313" key="9">
    <source>
        <dbReference type="EMBL" id="EAD5773429.1"/>
    </source>
</evidence>
<evidence type="ECO:0000313" key="20">
    <source>
        <dbReference type="Proteomes" id="UP000331186"/>
    </source>
</evidence>
<dbReference type="Proteomes" id="UP000344343">
    <property type="component" value="Unassembled WGS sequence"/>
</dbReference>
<evidence type="ECO:0000313" key="12">
    <source>
        <dbReference type="EMBL" id="EAG2245906.1"/>
    </source>
</evidence>
<dbReference type="EMBL" id="AALEDS010000010">
    <property type="protein sequence ID" value="ECY6544794.1"/>
    <property type="molecule type" value="Genomic_DNA"/>
</dbReference>
<evidence type="ECO:0000256" key="4">
    <source>
        <dbReference type="ARBA" id="ARBA00040194"/>
    </source>
</evidence>
<name>A0A5K9YGD9_LISMN</name>
<reference evidence="22 25" key="1">
    <citation type="submission" date="2018-06" db="EMBL/GenBank/DDBJ databases">
        <authorList>
            <consortium name="GenomeTrakr: Next Generation Sequencing Network for Food Pathogen Tracability"/>
        </authorList>
    </citation>
    <scope>NUCLEOTIDE SEQUENCE [LARGE SCALE GENOMIC DNA]</scope>
    <source>
        <strain evidence="14 32">10B02965A-1</strain>
        <strain evidence="17 27">CFSAN102901</strain>
        <strain evidence="11 25">FDA00006494</strain>
        <strain evidence="7 26">FDA00008584</strain>
        <strain evidence="12">FDA00011243</strain>
        <strain evidence="6 20">FDA00013332</strain>
        <strain evidence="10 21">FDA00013853</strain>
        <strain evidence="16">FDA00014739</strain>
        <strain evidence="19">FDA00015054</strain>
        <strain evidence="29">FDA1090798-S029-001</strain>
        <strain evidence="30">FDA956581-098-004</strain>
        <strain evidence="13 31">FDA960927-006-004</strain>
        <strain evidence="9 24">FSIS31901579</strain>
        <strain evidence="18 28">OSF101448</strain>
        <strain evidence="8 22">VA-WGS-00405</strain>
    </source>
</reference>
<reference evidence="15 23" key="2">
    <citation type="submission" date="2019-09" db="EMBL/GenBank/DDBJ databases">
        <authorList>
            <consortium name="GenomeTrakr network: Whole genome sequencing for foodborne pathogen traceback"/>
        </authorList>
    </citation>
    <scope>NUCLEOTIDE SEQUENCE [LARGE SCALE GENOMIC DNA]</scope>
    <source>
        <strain evidence="15 23">FLAG-55987</strain>
    </source>
</reference>
<dbReference type="EMBL" id="AAANYR010000014">
    <property type="protein sequence ID" value="EAD5787969.1"/>
    <property type="molecule type" value="Genomic_DNA"/>
</dbReference>
<keyword evidence="1" id="KW-0540">Nuclease</keyword>
<evidence type="ECO:0000313" key="23">
    <source>
        <dbReference type="Proteomes" id="UP000364988"/>
    </source>
</evidence>
<dbReference type="Proteomes" id="UP000478704">
    <property type="component" value="Unassembled WGS sequence"/>
</dbReference>
<dbReference type="PANTHER" id="PTHR41286">
    <property type="entry name" value="HNH NUCLEASE YAJD-RELATED"/>
    <property type="match status" value="1"/>
</dbReference>
<dbReference type="InterPro" id="IPR002711">
    <property type="entry name" value="HNH"/>
</dbReference>
<dbReference type="EMBL" id="AANPAU010000006">
    <property type="protein sequence ID" value="EDP8514343.1"/>
    <property type="molecule type" value="Genomic_DNA"/>
</dbReference>
<organism evidence="11 25">
    <name type="scientific">Listeria monocytogenes</name>
    <dbReference type="NCBI Taxonomy" id="1639"/>
    <lineage>
        <taxon>Bacteria</taxon>
        <taxon>Bacillati</taxon>
        <taxon>Bacillota</taxon>
        <taxon>Bacilli</taxon>
        <taxon>Bacillales</taxon>
        <taxon>Listeriaceae</taxon>
        <taxon>Listeria</taxon>
    </lineage>
</organism>
<proteinExistence type="inferred from homology"/>
<evidence type="ECO:0000313" key="8">
    <source>
        <dbReference type="EMBL" id="EAD3791773.1"/>
    </source>
</evidence>
<dbReference type="EMBL" id="AAANYN010000004">
    <property type="protein sequence ID" value="EAD5773429.1"/>
    <property type="molecule type" value="Genomic_DNA"/>
</dbReference>
<dbReference type="EMBL" id="AANDSR010000017">
    <property type="protein sequence ID" value="EDN9837942.1"/>
    <property type="molecule type" value="Genomic_DNA"/>
</dbReference>
<dbReference type="EMBL" id="AAALRN010000001">
    <property type="protein sequence ID" value="EAD1184075.1"/>
    <property type="molecule type" value="Genomic_DNA"/>
</dbReference>
<dbReference type="Proteomes" id="UP000331186">
    <property type="component" value="Unassembled WGS sequence"/>
</dbReference>
<dbReference type="EMBL" id="AAAMZD010000001">
    <property type="protein sequence ID" value="EAD3791773.1"/>
    <property type="molecule type" value="Genomic_DNA"/>
</dbReference>
<dbReference type="Proteomes" id="UP000376505">
    <property type="component" value="Unassembled WGS sequence"/>
</dbReference>
<protein>
    <recommendedName>
        <fullName evidence="4">Putative HNH nuclease YajD</fullName>
    </recommendedName>
</protein>
<evidence type="ECO:0000313" key="30">
    <source>
        <dbReference type="Proteomes" id="UP000481141"/>
    </source>
</evidence>
<evidence type="ECO:0000313" key="25">
    <source>
        <dbReference type="Proteomes" id="UP000379076"/>
    </source>
</evidence>
<evidence type="ECO:0000313" key="13">
    <source>
        <dbReference type="EMBL" id="EAG2514181.1"/>
    </source>
</evidence>
<evidence type="ECO:0000313" key="18">
    <source>
        <dbReference type="EMBL" id="EDN9837942.1"/>
    </source>
</evidence>
<accession>A0A5K9YGD9</accession>
<evidence type="ECO:0000313" key="32">
    <source>
        <dbReference type="Proteomes" id="UP000549379"/>
    </source>
</evidence>
<evidence type="ECO:0000313" key="24">
    <source>
        <dbReference type="Proteomes" id="UP000376505"/>
    </source>
</evidence>
<dbReference type="Proteomes" id="UP000455569">
    <property type="component" value="Unassembled WGS sequence"/>
</dbReference>
<dbReference type="Proteomes" id="UP000364988">
    <property type="component" value="Unassembled WGS sequence"/>
</dbReference>
<dbReference type="Proteomes" id="UP000525850">
    <property type="component" value="Unassembled WGS sequence"/>
</dbReference>
<dbReference type="Proteomes" id="UP000403352">
    <property type="component" value="Unassembled WGS sequence"/>
</dbReference>
<evidence type="ECO:0000313" key="19">
    <source>
        <dbReference type="EMBL" id="EDP8514343.1"/>
    </source>
</evidence>
<dbReference type="EMBL" id="AANCRK010000001">
    <property type="protein sequence ID" value="EDN7713685.1"/>
    <property type="molecule type" value="Genomic_DNA"/>
</dbReference>
<feature type="domain" description="HNH" evidence="5">
    <location>
        <begin position="63"/>
        <end position="111"/>
    </location>
</feature>
<evidence type="ECO:0000313" key="16">
    <source>
        <dbReference type="EMBL" id="EDH0916415.1"/>
    </source>
</evidence>
<dbReference type="GO" id="GO:0003676">
    <property type="term" value="F:nucleic acid binding"/>
    <property type="evidence" value="ECO:0007669"/>
    <property type="project" value="InterPro"/>
</dbReference>
<evidence type="ECO:0000313" key="7">
    <source>
        <dbReference type="EMBL" id="EAD1184075.1"/>
    </source>
</evidence>
<evidence type="ECO:0000313" key="6">
    <source>
        <dbReference type="EMBL" id="EAC6547654.1"/>
    </source>
</evidence>
<dbReference type="Proteomes" id="UP000467347">
    <property type="component" value="Unassembled WGS sequence"/>
</dbReference>
<dbReference type="Proteomes" id="UP000379076">
    <property type="component" value="Unassembled WGS sequence"/>
</dbReference>
<evidence type="ECO:0000313" key="26">
    <source>
        <dbReference type="Proteomes" id="UP000403352"/>
    </source>
</evidence>
<dbReference type="EMBL" id="AABAYG010000005">
    <property type="protein sequence ID" value="EAG2245906.1"/>
    <property type="molecule type" value="Genomic_DNA"/>
</dbReference>
<dbReference type="PANTHER" id="PTHR41286:SF1">
    <property type="entry name" value="HNH NUCLEASE YAJD-RELATED"/>
    <property type="match status" value="1"/>
</dbReference>
<evidence type="ECO:0000313" key="28">
    <source>
        <dbReference type="Proteomes" id="UP000467347"/>
    </source>
</evidence>
<dbReference type="Proteomes" id="UP000345329">
    <property type="component" value="Unassembled WGS sequence"/>
</dbReference>
<evidence type="ECO:0000256" key="1">
    <source>
        <dbReference type="ARBA" id="ARBA00022722"/>
    </source>
</evidence>
<evidence type="ECO:0000256" key="3">
    <source>
        <dbReference type="ARBA" id="ARBA00038412"/>
    </source>
</evidence>
<evidence type="ECO:0000313" key="29">
    <source>
        <dbReference type="Proteomes" id="UP000478704"/>
    </source>
</evidence>
<evidence type="ECO:0000313" key="22">
    <source>
        <dbReference type="Proteomes" id="UP000345329"/>
    </source>
</evidence>
<comment type="caution">
    <text evidence="11">The sequence shown here is derived from an EMBL/GenBank/DDBJ whole genome shotgun (WGS) entry which is preliminary data.</text>
</comment>
<dbReference type="EMBL" id="AAMGIV010000029">
    <property type="protein sequence ID" value="EDH0916415.1"/>
    <property type="molecule type" value="Genomic_DNA"/>
</dbReference>
<dbReference type="AlphaFoldDB" id="A0A5K9YGD9"/>
<gene>
    <name evidence="11" type="ORF">ART25_10265</name>
    <name evidence="13" type="ORF">B1N52_03340</name>
    <name evidence="12" type="ORF">B1S26_10880</name>
    <name evidence="14" type="ORF">B5K54_12920</name>
    <name evidence="6" type="ORF">DU018_04640</name>
    <name evidence="10" type="ORF">EX365_15585</name>
    <name evidence="9" type="ORF">EXZ73_03900</name>
    <name evidence="15" type="ORF">F6436_10655</name>
    <name evidence="19" type="ORF">G3O21_001767</name>
    <name evidence="16" type="ORF">GCV82_14860</name>
    <name evidence="18" type="ORF">GJW51_14850</name>
    <name evidence="17" type="ORF">GQG13_00950</name>
    <name evidence="7" type="ORF">QD52_03145</name>
    <name evidence="8" type="ORF">UI29_03170</name>
</gene>
<sequence>MNGSKKRIIENGKSKLVPVGYVTNQRKAFEKERARTESERTKFYKSRTWQKCRYHQLLKEPLCERCLSDGVITQAVIVHHIIDTYTSIGWDKRMDPENLESICFSCHNKETFQKKAPPPN</sequence>
<keyword evidence="11" id="KW-0255">Endonuclease</keyword>
<dbReference type="GO" id="GO:0005829">
    <property type="term" value="C:cytosol"/>
    <property type="evidence" value="ECO:0007669"/>
    <property type="project" value="TreeGrafter"/>
</dbReference>
<comment type="similarity">
    <text evidence="3">Belongs to the HNH nuclease family.</text>
</comment>
<evidence type="ECO:0000313" key="15">
    <source>
        <dbReference type="EMBL" id="ECY6544794.1"/>
    </source>
</evidence>
<dbReference type="RefSeq" id="WP_049961585.1">
    <property type="nucleotide sequence ID" value="NZ_CP014252.2"/>
</dbReference>
<evidence type="ECO:0000259" key="5">
    <source>
        <dbReference type="Pfam" id="PF01844"/>
    </source>
</evidence>
<evidence type="ECO:0000313" key="10">
    <source>
        <dbReference type="EMBL" id="EAD5787969.1"/>
    </source>
</evidence>
<dbReference type="EMBL" id="AAAQQZ010000005">
    <property type="protein sequence ID" value="EAE1339289.1"/>
    <property type="molecule type" value="Genomic_DNA"/>
</dbReference>
<evidence type="ECO:0000313" key="14">
    <source>
        <dbReference type="EMBL" id="EAG2998189.1"/>
    </source>
</evidence>
<dbReference type="Proteomes" id="UP000549379">
    <property type="component" value="Unassembled WGS sequence"/>
</dbReference>
<dbReference type="EMBL" id="AAAJKI010000008">
    <property type="protein sequence ID" value="EAC6547654.1"/>
    <property type="molecule type" value="Genomic_DNA"/>
</dbReference>
<dbReference type="EMBL" id="AABBHO010000047">
    <property type="protein sequence ID" value="EAG2998189.1"/>
    <property type="molecule type" value="Genomic_DNA"/>
</dbReference>
<dbReference type="Proteomes" id="UP000481141">
    <property type="component" value="Unassembled WGS sequence"/>
</dbReference>
<evidence type="ECO:0000313" key="31">
    <source>
        <dbReference type="Proteomes" id="UP000525850"/>
    </source>
</evidence>
<keyword evidence="2" id="KW-0378">Hydrolase</keyword>
<dbReference type="GO" id="GO:0016787">
    <property type="term" value="F:hydrolase activity"/>
    <property type="evidence" value="ECO:0007669"/>
    <property type="project" value="UniProtKB-KW"/>
</dbReference>
<evidence type="ECO:0000313" key="21">
    <source>
        <dbReference type="Proteomes" id="UP000344343"/>
    </source>
</evidence>
<dbReference type="InterPro" id="IPR003615">
    <property type="entry name" value="HNH_nuc"/>
</dbReference>
<dbReference type="GO" id="GO:0004519">
    <property type="term" value="F:endonuclease activity"/>
    <property type="evidence" value="ECO:0007669"/>
    <property type="project" value="UniProtKB-KW"/>
</dbReference>
<evidence type="ECO:0000313" key="11">
    <source>
        <dbReference type="EMBL" id="EAE1339289.1"/>
    </source>
</evidence>
<dbReference type="Pfam" id="PF01844">
    <property type="entry name" value="HNH"/>
    <property type="match status" value="1"/>
</dbReference>
<evidence type="ECO:0000313" key="27">
    <source>
        <dbReference type="Proteomes" id="UP000455569"/>
    </source>
</evidence>
<evidence type="ECO:0000256" key="2">
    <source>
        <dbReference type="ARBA" id="ARBA00022801"/>
    </source>
</evidence>
<dbReference type="GO" id="GO:0008270">
    <property type="term" value="F:zinc ion binding"/>
    <property type="evidence" value="ECO:0007669"/>
    <property type="project" value="InterPro"/>
</dbReference>
<evidence type="ECO:0000313" key="17">
    <source>
        <dbReference type="EMBL" id="EDN7713685.1"/>
    </source>
</evidence>
<dbReference type="EMBL" id="AABBAW010000001">
    <property type="protein sequence ID" value="EAG2514181.1"/>
    <property type="molecule type" value="Genomic_DNA"/>
</dbReference>
<dbReference type="CDD" id="cd00085">
    <property type="entry name" value="HNHc"/>
    <property type="match status" value="1"/>
</dbReference>